<gene>
    <name evidence="2" type="ORF">AVDCRST_MAG54-4091</name>
</gene>
<organism evidence="2">
    <name type="scientific">uncultured Actinomycetospora sp</name>
    <dbReference type="NCBI Taxonomy" id="1135996"/>
    <lineage>
        <taxon>Bacteria</taxon>
        <taxon>Bacillati</taxon>
        <taxon>Actinomycetota</taxon>
        <taxon>Actinomycetes</taxon>
        <taxon>Pseudonocardiales</taxon>
        <taxon>Pseudonocardiaceae</taxon>
        <taxon>Actinomycetospora</taxon>
        <taxon>environmental samples</taxon>
    </lineage>
</organism>
<dbReference type="AlphaFoldDB" id="A0A6J4JSX2"/>
<feature type="compositionally biased region" description="Basic and acidic residues" evidence="1">
    <location>
        <begin position="97"/>
        <end position="111"/>
    </location>
</feature>
<feature type="compositionally biased region" description="Polar residues" evidence="1">
    <location>
        <begin position="204"/>
        <end position="215"/>
    </location>
</feature>
<feature type="region of interest" description="Disordered" evidence="1">
    <location>
        <begin position="45"/>
        <end position="215"/>
    </location>
</feature>
<feature type="non-terminal residue" evidence="2">
    <location>
        <position position="215"/>
    </location>
</feature>
<protein>
    <submittedName>
        <fullName evidence="2">Uncharacterized protein</fullName>
    </submittedName>
</protein>
<evidence type="ECO:0000313" key="2">
    <source>
        <dbReference type="EMBL" id="CAA9286613.1"/>
    </source>
</evidence>
<evidence type="ECO:0000256" key="1">
    <source>
        <dbReference type="SAM" id="MobiDB-lite"/>
    </source>
</evidence>
<feature type="compositionally biased region" description="Gly residues" evidence="1">
    <location>
        <begin position="172"/>
        <end position="183"/>
    </location>
</feature>
<proteinExistence type="predicted"/>
<reference evidence="2" key="1">
    <citation type="submission" date="2020-02" db="EMBL/GenBank/DDBJ databases">
        <authorList>
            <person name="Meier V. D."/>
        </authorList>
    </citation>
    <scope>NUCLEOTIDE SEQUENCE</scope>
    <source>
        <strain evidence="2">AVDCRST_MAG54</strain>
    </source>
</reference>
<accession>A0A6J4JSX2</accession>
<dbReference type="EMBL" id="CADCTH010000514">
    <property type="protein sequence ID" value="CAA9286613.1"/>
    <property type="molecule type" value="Genomic_DNA"/>
</dbReference>
<feature type="compositionally biased region" description="Basic and acidic residues" evidence="1">
    <location>
        <begin position="57"/>
        <end position="72"/>
    </location>
</feature>
<feature type="non-terminal residue" evidence="2">
    <location>
        <position position="1"/>
    </location>
</feature>
<name>A0A6J4JSX2_9PSEU</name>
<sequence length="215" mass="22390">GGQRPQPDLCGRPAAGEREDRAEAQAAGLGGLVADDGLAACDRLPDGVGLGGAGGREGPERRRVDRDGRHPALPDAQRAGAQEQRARRVRQGAQPLEDGRGQRLRGDDEHVGVLAPLERPDRRGPHRGRGRGRGGGDRGGARRPRGRGGPQPRVGRARPGRAGGQRQRRSQGGAGDGGTGPWGGPVEQEVHWGRPLPGAAGRTSDGQGRPSSDRV</sequence>
<feature type="region of interest" description="Disordered" evidence="1">
    <location>
        <begin position="1"/>
        <end position="23"/>
    </location>
</feature>